<keyword evidence="1" id="KW-0732">Signal</keyword>
<gene>
    <name evidence="2" type="ORF">GEV02_20335</name>
</gene>
<dbReference type="InterPro" id="IPR016195">
    <property type="entry name" value="Pol/histidinol_Pase-like"/>
</dbReference>
<dbReference type="RefSeq" id="WP_152839793.1">
    <property type="nucleotide sequence ID" value="NZ_WHUG01000008.1"/>
</dbReference>
<dbReference type="EMBL" id="WHUG01000008">
    <property type="protein sequence ID" value="MQA40505.1"/>
    <property type="molecule type" value="Genomic_DNA"/>
</dbReference>
<dbReference type="Proteomes" id="UP000440498">
    <property type="component" value="Unassembled WGS sequence"/>
</dbReference>
<evidence type="ECO:0000313" key="2">
    <source>
        <dbReference type="EMBL" id="MQA40505.1"/>
    </source>
</evidence>
<proteinExistence type="predicted"/>
<feature type="signal peptide" evidence="1">
    <location>
        <begin position="1"/>
        <end position="26"/>
    </location>
</feature>
<keyword evidence="3" id="KW-1185">Reference proteome</keyword>
<evidence type="ECO:0000256" key="1">
    <source>
        <dbReference type="SAM" id="SignalP"/>
    </source>
</evidence>
<organism evidence="2 3">
    <name type="scientific">Rugamonas aquatica</name>
    <dbReference type="NCBI Taxonomy" id="2743357"/>
    <lineage>
        <taxon>Bacteria</taxon>
        <taxon>Pseudomonadati</taxon>
        <taxon>Pseudomonadota</taxon>
        <taxon>Betaproteobacteria</taxon>
        <taxon>Burkholderiales</taxon>
        <taxon>Oxalobacteraceae</taxon>
        <taxon>Telluria group</taxon>
        <taxon>Rugamonas</taxon>
    </lineage>
</organism>
<reference evidence="2 3" key="1">
    <citation type="submission" date="2019-10" db="EMBL/GenBank/DDBJ databases">
        <title>Two novel species isolated from a subtropical stream in China.</title>
        <authorList>
            <person name="Lu H."/>
        </authorList>
    </citation>
    <scope>NUCLEOTIDE SEQUENCE [LARGE SCALE GENOMIC DNA]</scope>
    <source>
        <strain evidence="2 3">FT29W</strain>
    </source>
</reference>
<feature type="chain" id="PRO_5025443599" evidence="1">
    <location>
        <begin position="27"/>
        <end position="542"/>
    </location>
</feature>
<dbReference type="SUPFAM" id="SSF89550">
    <property type="entry name" value="PHP domain-like"/>
    <property type="match status" value="1"/>
</dbReference>
<name>A0A6A7N5U7_9BURK</name>
<sequence>MSFAPIFRPRQLLIPTAIAIALTAVACGGDQPAAVVVPPVPSGRWIAGDLHTHTTQSPDTDITQTLDKVLTKAFTTYGLDWMAVSNHLRLSSRDEKGAALPAAIPLSTGVERYEIPRVQALQAAGSYADKLIFSGFEWDMPTHDHIGIGLFEGGDKLASSTRGMKEFEYLFTTRDPALFDAADVAAWKSKYGTSRYNATADDALKAISWLKDNYPDTSYAVVNHPSRNKGSYTVDDFRRFNDIAPNIVFAIEGMVGNQMEPDRGGYTAAYTPENAPLRAYGGVDYVVAKVGGVWDALLGEGRRIWNLTDSDTHFKIVGNSSSGYFPGEYAKNYVFNGAQGKPAAKDLLQGLRSGKMFSVYGDLINALDFNLASKDDRKEMGGELKVVSGDKVTITIRFKSPARNNYEKPVDSGTAANVKPVVDHVDLIVGDVGAKAAPGSAAYSIATNASTRVVKRFTSADWKVDADGYFSISYETTASKNQYYRLRGTNLGTDVAGLTQDGEPLADQRTGTADNTARFNDINDRNYRSLWFYSNPVFVSLR</sequence>
<accession>A0A6A7N5U7</accession>
<comment type="caution">
    <text evidence="2">The sequence shown here is derived from an EMBL/GenBank/DDBJ whole genome shotgun (WGS) entry which is preliminary data.</text>
</comment>
<dbReference type="AlphaFoldDB" id="A0A6A7N5U7"/>
<protein>
    <submittedName>
        <fullName evidence="2">S-layer protein</fullName>
    </submittedName>
</protein>
<evidence type="ECO:0000313" key="3">
    <source>
        <dbReference type="Proteomes" id="UP000440498"/>
    </source>
</evidence>
<dbReference type="Gene3D" id="3.20.20.140">
    <property type="entry name" value="Metal-dependent hydrolases"/>
    <property type="match status" value="1"/>
</dbReference>